<organism evidence="2 3">
    <name type="scientific">Mesorhizobium huakuii</name>
    <dbReference type="NCBI Taxonomy" id="28104"/>
    <lineage>
        <taxon>Bacteria</taxon>
        <taxon>Pseudomonadati</taxon>
        <taxon>Pseudomonadota</taxon>
        <taxon>Alphaproteobacteria</taxon>
        <taxon>Hyphomicrobiales</taxon>
        <taxon>Phyllobacteriaceae</taxon>
        <taxon>Mesorhizobium</taxon>
    </lineage>
</organism>
<protein>
    <submittedName>
        <fullName evidence="2">IS630 family transposase</fullName>
    </submittedName>
</protein>
<keyword evidence="2" id="KW-0614">Plasmid</keyword>
<evidence type="ECO:0000313" key="3">
    <source>
        <dbReference type="Proteomes" id="UP000515465"/>
    </source>
</evidence>
<evidence type="ECO:0000259" key="1">
    <source>
        <dbReference type="Pfam" id="PF13358"/>
    </source>
</evidence>
<dbReference type="EMBL" id="CP050299">
    <property type="protein sequence ID" value="QND62427.1"/>
    <property type="molecule type" value="Genomic_DNA"/>
</dbReference>
<dbReference type="AlphaFoldDB" id="A0A7G6T6P5"/>
<dbReference type="Proteomes" id="UP000515465">
    <property type="component" value="Plasmid p_1"/>
</dbReference>
<gene>
    <name evidence="2" type="ORF">HB778_41015</name>
</gene>
<dbReference type="InterPro" id="IPR012337">
    <property type="entry name" value="RNaseH-like_sf"/>
</dbReference>
<dbReference type="InterPro" id="IPR038717">
    <property type="entry name" value="Tc1-like_DDE_dom"/>
</dbReference>
<evidence type="ECO:0000313" key="2">
    <source>
        <dbReference type="EMBL" id="QND62427.1"/>
    </source>
</evidence>
<dbReference type="Pfam" id="PF13565">
    <property type="entry name" value="HTH_32"/>
    <property type="match status" value="1"/>
</dbReference>
<dbReference type="InterPro" id="IPR009057">
    <property type="entry name" value="Homeodomain-like_sf"/>
</dbReference>
<dbReference type="RefSeq" id="WP_183455464.1">
    <property type="nucleotide sequence ID" value="NZ_CP050299.1"/>
</dbReference>
<accession>A0A7G6T6P5</accession>
<dbReference type="SUPFAM" id="SSF53098">
    <property type="entry name" value="Ribonuclease H-like"/>
    <property type="match status" value="1"/>
</dbReference>
<dbReference type="InterPro" id="IPR047655">
    <property type="entry name" value="Transpos_IS630-like"/>
</dbReference>
<name>A0A7G6T6P5_9HYPH</name>
<reference evidence="3" key="1">
    <citation type="journal article" date="2020" name="Mol. Plant Microbe">
        <title>Rhizobial microsymbionts of the narrowly endemic Oxytropis species growing in Kamchatka are characterized by significant genetic diversity and possess a set of genes that are associated with T3SS and T6SS secretion systems and can affect the development of symbiosis.</title>
        <authorList>
            <person name="Safronova V."/>
            <person name="Guro P."/>
            <person name="Sazanova A."/>
            <person name="Kuznetsova I."/>
            <person name="Belimov A."/>
            <person name="Yakubov V."/>
            <person name="Chirak E."/>
            <person name="Afonin A."/>
            <person name="Gogolev Y."/>
            <person name="Andronov E."/>
            <person name="Tikhonovich I."/>
        </authorList>
    </citation>
    <scope>NUCLEOTIDE SEQUENCE [LARGE SCALE GENOMIC DNA]</scope>
    <source>
        <strain evidence="3">583</strain>
        <plasmid evidence="3">p_1</plasmid>
    </source>
</reference>
<dbReference type="InterPro" id="IPR036397">
    <property type="entry name" value="RNaseH_sf"/>
</dbReference>
<proteinExistence type="predicted"/>
<dbReference type="GO" id="GO:0003676">
    <property type="term" value="F:nucleic acid binding"/>
    <property type="evidence" value="ECO:0007669"/>
    <property type="project" value="InterPro"/>
</dbReference>
<dbReference type="NCBIfam" id="NF033545">
    <property type="entry name" value="transpos_IS630"/>
    <property type="match status" value="1"/>
</dbReference>
<dbReference type="SUPFAM" id="SSF46689">
    <property type="entry name" value="Homeodomain-like"/>
    <property type="match status" value="1"/>
</dbReference>
<sequence length="380" mass="42963">MAGQRRVIELAMNEEEVVQLGAISRSRTERASRVARAQMLLNYRETPSFFTVGRRLGVHHQTVQRCVERAVDYGPLAALDDRPRPGKEPVITPEAKAWLVSLACDKAKDHGYPHELWTTRLLARHAREHGPTAGHACLASLVQGTVCKILGKEEIKPHKVRYYLEQRDAEFEQKMAEVLCVYREVEVLKKASANSNRRRKLVAIISCDEKPGIQAIATTAPDLPPVPGAYATFARDHEYKRHGRLSLLAGIDLLTGKVHALVRDRHRSREFVELLKLLDAAYPVGTAIKLILDNHSAHISRETRAWLATRPAGRFELIFTPKHGSWLNLIEGFSKFARSVLRHIRVTSKHELKQRIMAGIDEVNRHPVIHTWSYKLAEAA</sequence>
<dbReference type="Gene3D" id="3.30.420.10">
    <property type="entry name" value="Ribonuclease H-like superfamily/Ribonuclease H"/>
    <property type="match status" value="1"/>
</dbReference>
<geneLocation type="plasmid" evidence="2 3">
    <name>p_1</name>
</geneLocation>
<dbReference type="Pfam" id="PF13358">
    <property type="entry name" value="DDE_3"/>
    <property type="match status" value="1"/>
</dbReference>
<feature type="domain" description="Tc1-like transposase DDE" evidence="1">
    <location>
        <begin position="235"/>
        <end position="352"/>
    </location>
</feature>